<reference evidence="6" key="1">
    <citation type="journal article" date="2019" name="Int. J. Syst. Evol. Microbiol.">
        <title>The Global Catalogue of Microorganisms (GCM) 10K type strain sequencing project: providing services to taxonomists for standard genome sequencing and annotation.</title>
        <authorList>
            <consortium name="The Broad Institute Genomics Platform"/>
            <consortium name="The Broad Institute Genome Sequencing Center for Infectious Disease"/>
            <person name="Wu L."/>
            <person name="Ma J."/>
        </authorList>
    </citation>
    <scope>NUCLEOTIDE SEQUENCE [LARGE SCALE GENOMIC DNA]</scope>
    <source>
        <strain evidence="6">CECT 7698</strain>
    </source>
</reference>
<comment type="catalytic activity">
    <reaction evidence="1">
        <text>(4aS,6R)-4a-hydroxy-L-erythro-5,6,7,8-tetrahydrobiopterin = (6R)-L-erythro-6,7-dihydrobiopterin + H2O</text>
        <dbReference type="Rhea" id="RHEA:11920"/>
        <dbReference type="ChEBI" id="CHEBI:15377"/>
        <dbReference type="ChEBI" id="CHEBI:15642"/>
        <dbReference type="ChEBI" id="CHEBI:43120"/>
        <dbReference type="EC" id="4.2.1.96"/>
    </reaction>
</comment>
<dbReference type="InterPro" id="IPR036428">
    <property type="entry name" value="PCD_sf"/>
</dbReference>
<comment type="similarity">
    <text evidence="2">Belongs to the pterin-4-alpha-carbinolamine dehydratase family.</text>
</comment>
<organism evidence="5 6">
    <name type="scientific">Litchfieldella rifensis</name>
    <dbReference type="NCBI Taxonomy" id="762643"/>
    <lineage>
        <taxon>Bacteria</taxon>
        <taxon>Pseudomonadati</taxon>
        <taxon>Pseudomonadota</taxon>
        <taxon>Gammaproteobacteria</taxon>
        <taxon>Oceanospirillales</taxon>
        <taxon>Halomonadaceae</taxon>
        <taxon>Litchfieldella</taxon>
    </lineage>
</organism>
<dbReference type="RefSeq" id="WP_386776642.1">
    <property type="nucleotide sequence ID" value="NZ_JBHRUG010000048.1"/>
</dbReference>
<dbReference type="GO" id="GO:0008124">
    <property type="term" value="F:4-alpha-hydroxytetrahydrobiopterin dehydratase activity"/>
    <property type="evidence" value="ECO:0007669"/>
    <property type="project" value="UniProtKB-EC"/>
</dbReference>
<name>A0ABV7LUQ4_9GAMM</name>
<evidence type="ECO:0000256" key="1">
    <source>
        <dbReference type="ARBA" id="ARBA00001554"/>
    </source>
</evidence>
<dbReference type="Proteomes" id="UP001595579">
    <property type="component" value="Unassembled WGS sequence"/>
</dbReference>
<dbReference type="SUPFAM" id="SSF55248">
    <property type="entry name" value="PCD-like"/>
    <property type="match status" value="1"/>
</dbReference>
<evidence type="ECO:0000313" key="6">
    <source>
        <dbReference type="Proteomes" id="UP001595579"/>
    </source>
</evidence>
<comment type="caution">
    <text evidence="5">The sequence shown here is derived from an EMBL/GenBank/DDBJ whole genome shotgun (WGS) entry which is preliminary data.</text>
</comment>
<sequence length="47" mass="5469">MTPRPSSIHPEWFNVYQTVDIWLTTHETGGISERDFPLAKQIDRLGK</sequence>
<dbReference type="Gene3D" id="3.30.1360.20">
    <property type="entry name" value="Transcriptional coactivator/pterin dehydratase"/>
    <property type="match status" value="1"/>
</dbReference>
<evidence type="ECO:0000256" key="2">
    <source>
        <dbReference type="ARBA" id="ARBA00006472"/>
    </source>
</evidence>
<dbReference type="EMBL" id="JBHRUG010000048">
    <property type="protein sequence ID" value="MFC3285871.1"/>
    <property type="molecule type" value="Genomic_DNA"/>
</dbReference>
<proteinExistence type="inferred from homology"/>
<dbReference type="Pfam" id="PF01329">
    <property type="entry name" value="Pterin_4a"/>
    <property type="match status" value="1"/>
</dbReference>
<evidence type="ECO:0000256" key="4">
    <source>
        <dbReference type="ARBA" id="ARBA00023239"/>
    </source>
</evidence>
<dbReference type="EC" id="4.2.1.96" evidence="3"/>
<keyword evidence="4 5" id="KW-0456">Lyase</keyword>
<protein>
    <recommendedName>
        <fullName evidence="3">4a-hydroxytetrahydrobiopterin dehydratase</fullName>
        <ecNumber evidence="3">4.2.1.96</ecNumber>
    </recommendedName>
</protein>
<accession>A0ABV7LUQ4</accession>
<gene>
    <name evidence="5" type="ORF">ACFOEV_19915</name>
</gene>
<evidence type="ECO:0000313" key="5">
    <source>
        <dbReference type="EMBL" id="MFC3285871.1"/>
    </source>
</evidence>
<dbReference type="InterPro" id="IPR001533">
    <property type="entry name" value="Pterin_deHydtase"/>
</dbReference>
<evidence type="ECO:0000256" key="3">
    <source>
        <dbReference type="ARBA" id="ARBA00013252"/>
    </source>
</evidence>
<keyword evidence="6" id="KW-1185">Reference proteome</keyword>